<gene>
    <name evidence="3" type="ORF">UFOVP467_69</name>
    <name evidence="4" type="ORF">UFOVP657_42</name>
</gene>
<feature type="compositionally biased region" description="Low complexity" evidence="2">
    <location>
        <begin position="203"/>
        <end position="219"/>
    </location>
</feature>
<proteinExistence type="predicted"/>
<sequence>MNPMALMAYLDAQNKSKQKQNEQQNTFAQQMMQQQLGMAQTGMELRDKAVARTQQQESFKTSQEAAAAAARLNALQVAAAERAAKLAPVEEKKGFYAPLVQPYAAYTSALDSYKAYIDPKNTKVKLPSKERALLDAIRTSRSNLVGAREGLGRLAESSGMEGITLADMDKNYPVLPLPIFGAAQTLPGEAGVRKSEVAPRLDPTAAPAPGSFPTASAPASASILDTGLPAAQQVAMGRPTLGMPPSAFAPAQQPFPSSLAGFMMSPGAIGVNPSMMGAVKPPVKPAAQAVAPVAVKPQAPPAPLIPKYGESLQAFTKRVDAIRAAENNISWSDLDEPEQTKVDSVVGSMVKEVMDTFVPQTWDAKATGREHAQRSADDFFAHGTSEAMVKRLLAKYAVGDSSVMKSVILDRFVNAFSEFNLPPALQERLVKQAKDVLDVKETEDKLTTAAANRVYARNADARAGRTEARSQGMHNVEKAGKELALRQANETYRADIKRINAQAEEAVTNSKIASQQLAKMERDVTEGKKVNYLSVWGSAEKLLNQVVNDPINKVVDSLSENVKLRLQSALSSNQDGSARSLRDQLDLLSTVKARLLAPPKNYISSINNNSPGAYALLEQHKADILKDVKMNPNLAPFFREILNTTGGGAMPGANK</sequence>
<name>A0A6J5NBF3_9CAUD</name>
<protein>
    <submittedName>
        <fullName evidence="4">Uncharacterized protein</fullName>
    </submittedName>
</protein>
<feature type="region of interest" description="Disordered" evidence="2">
    <location>
        <begin position="193"/>
        <end position="219"/>
    </location>
</feature>
<dbReference type="EMBL" id="LR796634">
    <property type="protein sequence ID" value="CAB4156193.1"/>
    <property type="molecule type" value="Genomic_DNA"/>
</dbReference>
<evidence type="ECO:0000256" key="1">
    <source>
        <dbReference type="SAM" id="Coils"/>
    </source>
</evidence>
<keyword evidence="1" id="KW-0175">Coiled coil</keyword>
<organism evidence="4">
    <name type="scientific">uncultured Caudovirales phage</name>
    <dbReference type="NCBI Taxonomy" id="2100421"/>
    <lineage>
        <taxon>Viruses</taxon>
        <taxon>Duplodnaviria</taxon>
        <taxon>Heunggongvirae</taxon>
        <taxon>Uroviricota</taxon>
        <taxon>Caudoviricetes</taxon>
        <taxon>Peduoviridae</taxon>
        <taxon>Maltschvirus</taxon>
        <taxon>Maltschvirus maltsch</taxon>
    </lineage>
</organism>
<accession>A0A6J5NBF3</accession>
<reference evidence="4" key="1">
    <citation type="submission" date="2020-04" db="EMBL/GenBank/DDBJ databases">
        <authorList>
            <person name="Chiriac C."/>
            <person name="Salcher M."/>
            <person name="Ghai R."/>
            <person name="Kavagutti S V."/>
        </authorList>
    </citation>
    <scope>NUCLEOTIDE SEQUENCE</scope>
</reference>
<evidence type="ECO:0000313" key="3">
    <source>
        <dbReference type="EMBL" id="CAB4145067.1"/>
    </source>
</evidence>
<dbReference type="EMBL" id="LR796441">
    <property type="protein sequence ID" value="CAB4145067.1"/>
    <property type="molecule type" value="Genomic_DNA"/>
</dbReference>
<feature type="coiled-coil region" evidence="1">
    <location>
        <begin position="489"/>
        <end position="523"/>
    </location>
</feature>
<evidence type="ECO:0000256" key="2">
    <source>
        <dbReference type="SAM" id="MobiDB-lite"/>
    </source>
</evidence>
<evidence type="ECO:0000313" key="4">
    <source>
        <dbReference type="EMBL" id="CAB4156193.1"/>
    </source>
</evidence>